<evidence type="ECO:0000256" key="1">
    <source>
        <dbReference type="SAM" id="SignalP"/>
    </source>
</evidence>
<dbReference type="EMBL" id="JAKEVY010000003">
    <property type="protein sequence ID" value="MCF1715536.1"/>
    <property type="molecule type" value="Genomic_DNA"/>
</dbReference>
<keyword evidence="3" id="KW-1185">Reference proteome</keyword>
<accession>A0ABS9BIJ5</accession>
<proteinExistence type="predicted"/>
<keyword evidence="1" id="KW-0732">Signal</keyword>
<dbReference type="InterPro" id="IPR021953">
    <property type="entry name" value="DUF3570"/>
</dbReference>
<evidence type="ECO:0000313" key="2">
    <source>
        <dbReference type="EMBL" id="MCF1715536.1"/>
    </source>
</evidence>
<feature type="chain" id="PRO_5046780062" evidence="1">
    <location>
        <begin position="18"/>
        <end position="397"/>
    </location>
</feature>
<gene>
    <name evidence="2" type="ORF">L0U88_12940</name>
</gene>
<name>A0ABS9BIJ5_9BACT</name>
<reference evidence="2 3" key="1">
    <citation type="submission" date="2022-01" db="EMBL/GenBank/DDBJ databases">
        <title>Flavihumibacter sp. nov., isolated from sediment of a river.</title>
        <authorList>
            <person name="Liu H."/>
        </authorList>
    </citation>
    <scope>NUCLEOTIDE SEQUENCE [LARGE SCALE GENOMIC DNA]</scope>
    <source>
        <strain evidence="2 3">RY-1</strain>
    </source>
</reference>
<dbReference type="RefSeq" id="WP_234866488.1">
    <property type="nucleotide sequence ID" value="NZ_JAKEVY010000003.1"/>
</dbReference>
<evidence type="ECO:0000313" key="3">
    <source>
        <dbReference type="Proteomes" id="UP001200145"/>
    </source>
</evidence>
<dbReference type="Pfam" id="PF12094">
    <property type="entry name" value="DUF3570"/>
    <property type="match status" value="1"/>
</dbReference>
<dbReference type="Proteomes" id="UP001200145">
    <property type="component" value="Unassembled WGS sequence"/>
</dbReference>
<comment type="caution">
    <text evidence="2">The sequence shown here is derived from an EMBL/GenBank/DDBJ whole genome shotgun (WGS) entry which is preliminary data.</text>
</comment>
<organism evidence="2 3">
    <name type="scientific">Flavihumibacter fluminis</name>
    <dbReference type="NCBI Taxonomy" id="2909236"/>
    <lineage>
        <taxon>Bacteria</taxon>
        <taxon>Pseudomonadati</taxon>
        <taxon>Bacteroidota</taxon>
        <taxon>Chitinophagia</taxon>
        <taxon>Chitinophagales</taxon>
        <taxon>Chitinophagaceae</taxon>
        <taxon>Flavihumibacter</taxon>
    </lineage>
</organism>
<feature type="signal peptide" evidence="1">
    <location>
        <begin position="1"/>
        <end position="17"/>
    </location>
</feature>
<protein>
    <submittedName>
        <fullName evidence="2">DUF3570 domain-containing protein</fullName>
    </submittedName>
</protein>
<sequence>MKKICLTVIGLYIGLLAAFSQTVQDSSYQKRRLKIDEINLVSSYYHQNGDHAAVTGGIGSQKLTDLSNSLEVKLIRLDRQQRKQTWSVDIGLDHYTSASSDKIDPKTVTSASYADTRIYPSVSFSRENEKKGTEWGGGLSFSGEYDYTSIGANLHGSKKTANKMGEFTAKGQVYMDRINLIYPIELRDGNSPDPLKRGGDSRNSYSLALSWSQIVNQRLQVSFLLDLIQQQGYLSLPFNRVYFTDGTVHVERLPDSRFKIPIGFRANYFAGDRFIFRSYYRYYKDSWGLSAHTASLETSIKLSPFYSLSPFYRYYHQTAIDYFAPYMTHAPGKEFYSSNFDLSQFSSHFFGGGVRFSPPRGILGIQHLNSLELRYGHYTRSNTLHSNIVSVHLKWKG</sequence>